<organism evidence="2 3">
    <name type="scientific">Desulfosporosinus nitroreducens</name>
    <dbReference type="NCBI Taxonomy" id="2018668"/>
    <lineage>
        <taxon>Bacteria</taxon>
        <taxon>Bacillati</taxon>
        <taxon>Bacillota</taxon>
        <taxon>Clostridia</taxon>
        <taxon>Eubacteriales</taxon>
        <taxon>Desulfitobacteriaceae</taxon>
        <taxon>Desulfosporosinus</taxon>
    </lineage>
</organism>
<gene>
    <name evidence="2" type="ORF">M8H41_24455</name>
</gene>
<keyword evidence="3" id="KW-1185">Reference proteome</keyword>
<name>A0ABT8QX80_9FIRM</name>
<protein>
    <submittedName>
        <fullName evidence="2">Uncharacterized protein</fullName>
    </submittedName>
</protein>
<dbReference type="Proteomes" id="UP001176021">
    <property type="component" value="Unassembled WGS sequence"/>
</dbReference>
<keyword evidence="1" id="KW-0812">Transmembrane</keyword>
<accession>A0ABT8QX80</accession>
<evidence type="ECO:0000256" key="1">
    <source>
        <dbReference type="SAM" id="Phobius"/>
    </source>
</evidence>
<dbReference type="EMBL" id="JAMJEV010000038">
    <property type="protein sequence ID" value="MDO0825954.1"/>
    <property type="molecule type" value="Genomic_DNA"/>
</dbReference>
<proteinExistence type="predicted"/>
<feature type="transmembrane region" description="Helical" evidence="1">
    <location>
        <begin position="56"/>
        <end position="73"/>
    </location>
</feature>
<feature type="transmembrane region" description="Helical" evidence="1">
    <location>
        <begin position="18"/>
        <end position="44"/>
    </location>
</feature>
<dbReference type="RefSeq" id="WP_252473677.1">
    <property type="nucleotide sequence ID" value="NZ_JAMHFY010000044.1"/>
</dbReference>
<evidence type="ECO:0000313" key="2">
    <source>
        <dbReference type="EMBL" id="MDO0825954.1"/>
    </source>
</evidence>
<keyword evidence="1" id="KW-1133">Transmembrane helix</keyword>
<evidence type="ECO:0000313" key="3">
    <source>
        <dbReference type="Proteomes" id="UP001176021"/>
    </source>
</evidence>
<reference evidence="2" key="1">
    <citation type="submission" date="2022-05" db="EMBL/GenBank/DDBJ databases">
        <title>Expanded diversity of anoxic marine methylotrophy in a Black Sea sulfate reducing microorganism.</title>
        <authorList>
            <person name="Fischer P.Q."/>
            <person name="Stams A.J.M."/>
            <person name="Villanueva L."/>
            <person name="Sousa D.Z."/>
        </authorList>
    </citation>
    <scope>NUCLEOTIDE SEQUENCE</scope>
    <source>
        <strain evidence="2">P130</strain>
    </source>
</reference>
<sequence length="74" mass="8005">MVSTTANALLDTQILLGIILWVFGAKPSITHLLLVMAAAVMAHYSYTAEKRYGSNRATLVSAWGAVIPVIILYL</sequence>
<keyword evidence="1" id="KW-0472">Membrane</keyword>
<comment type="caution">
    <text evidence="2">The sequence shown here is derived from an EMBL/GenBank/DDBJ whole genome shotgun (WGS) entry which is preliminary data.</text>
</comment>